<protein>
    <submittedName>
        <fullName evidence="2">Uncharacterized protein</fullName>
    </submittedName>
</protein>
<dbReference type="EMBL" id="JACXVP010000011">
    <property type="protein sequence ID" value="KAG5577244.1"/>
    <property type="molecule type" value="Genomic_DNA"/>
</dbReference>
<gene>
    <name evidence="2" type="ORF">H5410_057378</name>
</gene>
<proteinExistence type="predicted"/>
<keyword evidence="1" id="KW-1133">Transmembrane helix</keyword>
<comment type="caution">
    <text evidence="2">The sequence shown here is derived from an EMBL/GenBank/DDBJ whole genome shotgun (WGS) entry which is preliminary data.</text>
</comment>
<feature type="transmembrane region" description="Helical" evidence="1">
    <location>
        <begin position="63"/>
        <end position="81"/>
    </location>
</feature>
<dbReference type="AlphaFoldDB" id="A0A9J5WQ00"/>
<keyword evidence="3" id="KW-1185">Reference proteome</keyword>
<sequence length="150" mass="16926">MKPFGSSSLQNPLKCRAKVSENLCCSKSFCIVSRNCRLTRAQHTRTKGEVRSFGDSPSELGDPQALISLFFSAFSFLFAILNHKYTQQDSIYLCKDSSCDSPISTNRMVTIITSNASSISSIVLKCLHTKNDSIFTQWFNQLKFRNQLQH</sequence>
<evidence type="ECO:0000313" key="3">
    <source>
        <dbReference type="Proteomes" id="UP000824120"/>
    </source>
</evidence>
<reference evidence="2 3" key="1">
    <citation type="submission" date="2020-09" db="EMBL/GenBank/DDBJ databases">
        <title>De no assembly of potato wild relative species, Solanum commersonii.</title>
        <authorList>
            <person name="Cho K."/>
        </authorList>
    </citation>
    <scope>NUCLEOTIDE SEQUENCE [LARGE SCALE GENOMIC DNA]</scope>
    <source>
        <strain evidence="2">LZ3.2</strain>
        <tissue evidence="2">Leaf</tissue>
    </source>
</reference>
<keyword evidence="1" id="KW-0812">Transmembrane</keyword>
<keyword evidence="1" id="KW-0472">Membrane</keyword>
<name>A0A9J5WQ00_SOLCO</name>
<evidence type="ECO:0000313" key="2">
    <source>
        <dbReference type="EMBL" id="KAG5577244.1"/>
    </source>
</evidence>
<evidence type="ECO:0000256" key="1">
    <source>
        <dbReference type="SAM" id="Phobius"/>
    </source>
</evidence>
<dbReference type="Proteomes" id="UP000824120">
    <property type="component" value="Chromosome 11"/>
</dbReference>
<accession>A0A9J5WQ00</accession>
<organism evidence="2 3">
    <name type="scientific">Solanum commersonii</name>
    <name type="common">Commerson's wild potato</name>
    <name type="synonym">Commerson's nightshade</name>
    <dbReference type="NCBI Taxonomy" id="4109"/>
    <lineage>
        <taxon>Eukaryota</taxon>
        <taxon>Viridiplantae</taxon>
        <taxon>Streptophyta</taxon>
        <taxon>Embryophyta</taxon>
        <taxon>Tracheophyta</taxon>
        <taxon>Spermatophyta</taxon>
        <taxon>Magnoliopsida</taxon>
        <taxon>eudicotyledons</taxon>
        <taxon>Gunneridae</taxon>
        <taxon>Pentapetalae</taxon>
        <taxon>asterids</taxon>
        <taxon>lamiids</taxon>
        <taxon>Solanales</taxon>
        <taxon>Solanaceae</taxon>
        <taxon>Solanoideae</taxon>
        <taxon>Solaneae</taxon>
        <taxon>Solanum</taxon>
    </lineage>
</organism>